<proteinExistence type="predicted"/>
<evidence type="ECO:0000313" key="1">
    <source>
        <dbReference type="EMBL" id="KAI9451156.1"/>
    </source>
</evidence>
<accession>A0ACC0TVV3</accession>
<feature type="non-terminal residue" evidence="1">
    <location>
        <position position="56"/>
    </location>
</feature>
<keyword evidence="2" id="KW-1185">Reference proteome</keyword>
<sequence>MKLLANFLKHEHNVIPRSFDEALYVVHSLLTPLHAGLTTSPRCITSRCFLVTAPWL</sequence>
<name>A0ACC0TVV3_9AGAM</name>
<dbReference type="EMBL" id="JAGFNK010000389">
    <property type="protein sequence ID" value="KAI9451156.1"/>
    <property type="molecule type" value="Genomic_DNA"/>
</dbReference>
<organism evidence="1 2">
    <name type="scientific">Russula earlei</name>
    <dbReference type="NCBI Taxonomy" id="71964"/>
    <lineage>
        <taxon>Eukaryota</taxon>
        <taxon>Fungi</taxon>
        <taxon>Dikarya</taxon>
        <taxon>Basidiomycota</taxon>
        <taxon>Agaricomycotina</taxon>
        <taxon>Agaricomycetes</taxon>
        <taxon>Russulales</taxon>
        <taxon>Russulaceae</taxon>
        <taxon>Russula</taxon>
    </lineage>
</organism>
<dbReference type="Proteomes" id="UP001207468">
    <property type="component" value="Unassembled WGS sequence"/>
</dbReference>
<reference evidence="1" key="1">
    <citation type="submission" date="2021-03" db="EMBL/GenBank/DDBJ databases">
        <title>Evolutionary priming and transition to the ectomycorrhizal habit in an iconic lineage of mushroom-forming fungi: is preadaptation a requirement?</title>
        <authorList>
            <consortium name="DOE Joint Genome Institute"/>
            <person name="Looney B.P."/>
            <person name="Miyauchi S."/>
            <person name="Morin E."/>
            <person name="Drula E."/>
            <person name="Courty P.E."/>
            <person name="Chicoki N."/>
            <person name="Fauchery L."/>
            <person name="Kohler A."/>
            <person name="Kuo A."/>
            <person name="LaButti K."/>
            <person name="Pangilinan J."/>
            <person name="Lipzen A."/>
            <person name="Riley R."/>
            <person name="Andreopoulos W."/>
            <person name="He G."/>
            <person name="Johnson J."/>
            <person name="Barry K.W."/>
            <person name="Grigoriev I.V."/>
            <person name="Nagy L."/>
            <person name="Hibbett D."/>
            <person name="Henrissat B."/>
            <person name="Matheny P.B."/>
            <person name="Labbe J."/>
            <person name="Martin A.F."/>
        </authorList>
    </citation>
    <scope>NUCLEOTIDE SEQUENCE</scope>
    <source>
        <strain evidence="1">BPL698</strain>
    </source>
</reference>
<protein>
    <submittedName>
        <fullName evidence="1">Uncharacterized protein</fullName>
    </submittedName>
</protein>
<evidence type="ECO:0000313" key="2">
    <source>
        <dbReference type="Proteomes" id="UP001207468"/>
    </source>
</evidence>
<comment type="caution">
    <text evidence="1">The sequence shown here is derived from an EMBL/GenBank/DDBJ whole genome shotgun (WGS) entry which is preliminary data.</text>
</comment>
<gene>
    <name evidence="1" type="ORF">F5148DRAFT_1240297</name>
</gene>